<dbReference type="InterPro" id="IPR032672">
    <property type="entry name" value="TmcA/NAT10/Kre33"/>
</dbReference>
<accession>A0A7R8WID6</accession>
<protein>
    <submittedName>
        <fullName evidence="2">Uncharacterized protein</fullName>
    </submittedName>
</protein>
<dbReference type="PROSITE" id="PS51186">
    <property type="entry name" value="GNAT"/>
    <property type="match status" value="1"/>
</dbReference>
<dbReference type="PANTHER" id="PTHR10925:SF5">
    <property type="entry name" value="RNA CYTIDINE ACETYLTRANSFERASE"/>
    <property type="match status" value="1"/>
</dbReference>
<dbReference type="InterPro" id="IPR027992">
    <property type="entry name" value="tRNA_bind_dom"/>
</dbReference>
<reference evidence="2" key="1">
    <citation type="submission" date="2020-11" db="EMBL/GenBank/DDBJ databases">
        <authorList>
            <person name="Tran Van P."/>
        </authorList>
    </citation>
    <scope>NUCLEOTIDE SEQUENCE</scope>
</reference>
<dbReference type="Gene3D" id="3.40.630.30">
    <property type="match status" value="1"/>
</dbReference>
<dbReference type="InterPro" id="IPR000182">
    <property type="entry name" value="GNAT_dom"/>
</dbReference>
<dbReference type="AlphaFoldDB" id="A0A7R8WID6"/>
<dbReference type="Pfam" id="PF13718">
    <property type="entry name" value="GNAT_acetyltr_2"/>
    <property type="match status" value="1"/>
</dbReference>
<gene>
    <name evidence="2" type="ORF">CTOB1V02_LOCUS7478</name>
</gene>
<dbReference type="GO" id="GO:0005730">
    <property type="term" value="C:nucleolus"/>
    <property type="evidence" value="ECO:0007669"/>
    <property type="project" value="TreeGrafter"/>
</dbReference>
<dbReference type="GO" id="GO:1904812">
    <property type="term" value="P:rRNA acetylation involved in maturation of SSU-rRNA"/>
    <property type="evidence" value="ECO:0007669"/>
    <property type="project" value="TreeGrafter"/>
</dbReference>
<feature type="compositionally biased region" description="Basic residues" evidence="1">
    <location>
        <begin position="539"/>
        <end position="549"/>
    </location>
</feature>
<sequence>MFPLTIAPANRARSMLVWPSFSVTIHVRLATTTASNESCAKDKAGDPVETWLNGLLCLDASKIQPISSGCPVPQDCELYYINRDTLFCYHKASEMFLQRLMSLYVASHYKNTPNDLQMLSDAPAHHLFCLLPPIDPNKTSLPEVLCVLQVCLEGVISRSSVQTGLTQGKRAAGDLIPWTIAQQFQDEEFPRLAGARVVRIATHPDYQGMGYGSRALDLLERYFVGEMVSLTDVSSSPSKKKKEEEIRALNDENQLLIFREEIAPRNDLPPLLTKLSERKPEALDYLGVSYGVTAPLLKFWKKSGFVPVYLRQTANELTGEHSCIMLKQLVPPDAEKDSHEQSWLRMFWTDFQRRFISLLGFSFRSFSPQLALGILQNNSPLIIESTEPTVPLSKQELLFHLSPYDIKRLDLYARNMADYHLITDLLPAITRMYFTRQLAGIHLSAAQAAIFAGLGLQRKAVDKLSSELDLEPSQLLGLFNRSVKKIVVHLNEILETAVEKSLEISGTGDRSIGDKMSPLKISLEKNLKRSGGENSDSWKKKKKKKFQKQ</sequence>
<name>A0A7R8WID6_9CRUS</name>
<evidence type="ECO:0000256" key="1">
    <source>
        <dbReference type="SAM" id="MobiDB-lite"/>
    </source>
</evidence>
<organism evidence="2">
    <name type="scientific">Cyprideis torosa</name>
    <dbReference type="NCBI Taxonomy" id="163714"/>
    <lineage>
        <taxon>Eukaryota</taxon>
        <taxon>Metazoa</taxon>
        <taxon>Ecdysozoa</taxon>
        <taxon>Arthropoda</taxon>
        <taxon>Crustacea</taxon>
        <taxon>Oligostraca</taxon>
        <taxon>Ostracoda</taxon>
        <taxon>Podocopa</taxon>
        <taxon>Podocopida</taxon>
        <taxon>Cytherocopina</taxon>
        <taxon>Cytheroidea</taxon>
        <taxon>Cytherideidae</taxon>
        <taxon>Cyprideis</taxon>
    </lineage>
</organism>
<evidence type="ECO:0000313" key="2">
    <source>
        <dbReference type="EMBL" id="CAD7229609.1"/>
    </source>
</evidence>
<dbReference type="GO" id="GO:0000049">
    <property type="term" value="F:tRNA binding"/>
    <property type="evidence" value="ECO:0007669"/>
    <property type="project" value="TreeGrafter"/>
</dbReference>
<dbReference type="EMBL" id="OB662170">
    <property type="protein sequence ID" value="CAD7229609.1"/>
    <property type="molecule type" value="Genomic_DNA"/>
</dbReference>
<dbReference type="OrthoDB" id="10067491at2759"/>
<dbReference type="InterPro" id="IPR016181">
    <property type="entry name" value="Acyl_CoA_acyltransferase"/>
</dbReference>
<dbReference type="GO" id="GO:1990883">
    <property type="term" value="F:18S rRNA cytidine N-acetyltransferase activity"/>
    <property type="evidence" value="ECO:0007669"/>
    <property type="project" value="TreeGrafter"/>
</dbReference>
<dbReference type="Pfam" id="PF13725">
    <property type="entry name" value="tRNA_bind_2"/>
    <property type="match status" value="1"/>
</dbReference>
<feature type="region of interest" description="Disordered" evidence="1">
    <location>
        <begin position="523"/>
        <end position="549"/>
    </location>
</feature>
<dbReference type="PANTHER" id="PTHR10925">
    <property type="entry name" value="N-ACETYLTRANSFERASE 10"/>
    <property type="match status" value="1"/>
</dbReference>
<proteinExistence type="predicted"/>
<dbReference type="CDD" id="cd04301">
    <property type="entry name" value="NAT_SF"/>
    <property type="match status" value="1"/>
</dbReference>
<dbReference type="SUPFAM" id="SSF55729">
    <property type="entry name" value="Acyl-CoA N-acyltransferases (Nat)"/>
    <property type="match status" value="1"/>
</dbReference>
<dbReference type="GO" id="GO:0030686">
    <property type="term" value="C:90S preribosome"/>
    <property type="evidence" value="ECO:0007669"/>
    <property type="project" value="TreeGrafter"/>
</dbReference>